<accession>A0A4Z0MTB8</accession>
<dbReference type="AlphaFoldDB" id="A0A4Z0MTB8"/>
<evidence type="ECO:0000313" key="2">
    <source>
        <dbReference type="EMBL" id="TGD82874.1"/>
    </source>
</evidence>
<dbReference type="EMBL" id="SRKZ01000001">
    <property type="protein sequence ID" value="TGD82874.1"/>
    <property type="molecule type" value="Genomic_DNA"/>
</dbReference>
<dbReference type="RefSeq" id="WP_135529029.1">
    <property type="nucleotide sequence ID" value="NZ_SRKZ01000001.1"/>
</dbReference>
<evidence type="ECO:0008006" key="4">
    <source>
        <dbReference type="Google" id="ProtNLM"/>
    </source>
</evidence>
<dbReference type="OrthoDB" id="979767at2"/>
<feature type="region of interest" description="Disordered" evidence="1">
    <location>
        <begin position="63"/>
        <end position="85"/>
    </location>
</feature>
<reference evidence="2 3" key="1">
    <citation type="submission" date="2019-04" db="EMBL/GenBank/DDBJ databases">
        <authorList>
            <person name="Feng G."/>
            <person name="Zhang J."/>
            <person name="Zhu H."/>
        </authorList>
    </citation>
    <scope>NUCLEOTIDE SEQUENCE [LARGE SCALE GENOMIC DNA]</scope>
    <source>
        <strain evidence="2 3">JCM 19491</strain>
    </source>
</reference>
<feature type="compositionally biased region" description="Polar residues" evidence="1">
    <location>
        <begin position="73"/>
        <end position="85"/>
    </location>
</feature>
<evidence type="ECO:0000313" key="3">
    <source>
        <dbReference type="Proteomes" id="UP000298284"/>
    </source>
</evidence>
<name>A0A4Z0MTB8_9BACT</name>
<dbReference type="Proteomes" id="UP000298284">
    <property type="component" value="Unassembled WGS sequence"/>
</dbReference>
<protein>
    <recommendedName>
        <fullName evidence="4">Phage tail protein</fullName>
    </recommendedName>
</protein>
<organism evidence="2 3">
    <name type="scientific">Hymenobacter wooponensis</name>
    <dbReference type="NCBI Taxonomy" id="1525360"/>
    <lineage>
        <taxon>Bacteria</taxon>
        <taxon>Pseudomonadati</taxon>
        <taxon>Bacteroidota</taxon>
        <taxon>Cytophagia</taxon>
        <taxon>Cytophagales</taxon>
        <taxon>Hymenobacteraceae</taxon>
        <taxon>Hymenobacter</taxon>
    </lineage>
</organism>
<comment type="caution">
    <text evidence="2">The sequence shown here is derived from an EMBL/GenBank/DDBJ whole genome shotgun (WGS) entry which is preliminary data.</text>
</comment>
<evidence type="ECO:0000256" key="1">
    <source>
        <dbReference type="SAM" id="MobiDB-lite"/>
    </source>
</evidence>
<gene>
    <name evidence="2" type="ORF">EU557_03580</name>
</gene>
<sequence length="202" mass="21531">MAEDICNRISKSVTSSKCGKSGGINRNSWVFQQDQFTGAETLNSTTGALSGFGLKAGEKGIKAVGRPKRGSGANKSNTTDNGSTEVEQTLIQEYRYKDQIGLNALTEFLKADAKVVFQETAGGDIRVFFKKYGSETSTGEDGTGTNLTDDNNIMKTTLTGKEDDFPMFFEAPVSGGQSQLAASRAYLDALVTGAEVVEEPVP</sequence>
<keyword evidence="3" id="KW-1185">Reference proteome</keyword>
<proteinExistence type="predicted"/>